<keyword evidence="6" id="KW-1185">Reference proteome</keyword>
<sequence length="324" mass="34144">METKSHYVLVGGVTLLLLAVLAGFTVWLSRIGDGAKTEYDIFFQQSVSGIAKGSGVTFAGVPVGQVKDIKLWRPDPDFVRVRIAIDSDTAILQGTTATISGIGFTGVSEIQLDGAIKGAPAIVCPAENPKSECPAGRPVIPTKPGALGEILNSAPLLVERLSTLTERLNIVLSDKNQQSIEQILNNVENLSGSLATQAPDLRAAIQESRATLAKAGAAAEQLTALSANANTLLDNEGKPMMAELRKTLRSANGSLSALETSLNSANPALETLNTQTLPEINQLARDLRRLSSSLQSVTERLDQQGVGGLVSAPKLPDYEPGRSK</sequence>
<comment type="caution">
    <text evidence="5">The sequence shown here is derived from an EMBL/GenBank/DDBJ whole genome shotgun (WGS) entry which is preliminary data.</text>
</comment>
<protein>
    <submittedName>
        <fullName evidence="5">MCE family protein</fullName>
    </submittedName>
</protein>
<gene>
    <name evidence="5" type="ORF">DXH95_01230</name>
</gene>
<reference evidence="6" key="1">
    <citation type="submission" date="2018-08" db="EMBL/GenBank/DDBJ databases">
        <authorList>
            <person name="Kim S.-J."/>
            <person name="Jung G.-Y."/>
        </authorList>
    </citation>
    <scope>NUCLEOTIDE SEQUENCE [LARGE SCALE GENOMIC DNA]</scope>
    <source>
        <strain evidence="6">GY_G</strain>
    </source>
</reference>
<keyword evidence="3" id="KW-0472">Membrane</keyword>
<dbReference type="OrthoDB" id="9808689at2"/>
<dbReference type="AlphaFoldDB" id="A0A371BF06"/>
<evidence type="ECO:0000256" key="3">
    <source>
        <dbReference type="SAM" id="Phobius"/>
    </source>
</evidence>
<dbReference type="Proteomes" id="UP000263833">
    <property type="component" value="Unassembled WGS sequence"/>
</dbReference>
<evidence type="ECO:0000313" key="5">
    <source>
        <dbReference type="EMBL" id="RDV06097.1"/>
    </source>
</evidence>
<evidence type="ECO:0000256" key="2">
    <source>
        <dbReference type="SAM" id="MobiDB-lite"/>
    </source>
</evidence>
<dbReference type="InterPro" id="IPR003399">
    <property type="entry name" value="Mce/MlaD"/>
</dbReference>
<dbReference type="PANTHER" id="PTHR36698">
    <property type="entry name" value="BLL5892 PROTEIN"/>
    <property type="match status" value="1"/>
</dbReference>
<keyword evidence="3" id="KW-0812">Transmembrane</keyword>
<feature type="region of interest" description="Disordered" evidence="2">
    <location>
        <begin position="305"/>
        <end position="324"/>
    </location>
</feature>
<evidence type="ECO:0000259" key="4">
    <source>
        <dbReference type="Pfam" id="PF02470"/>
    </source>
</evidence>
<evidence type="ECO:0000256" key="1">
    <source>
        <dbReference type="SAM" id="Coils"/>
    </source>
</evidence>
<evidence type="ECO:0000313" key="6">
    <source>
        <dbReference type="Proteomes" id="UP000263833"/>
    </source>
</evidence>
<dbReference type="RefSeq" id="WP_115547656.1">
    <property type="nucleotide sequence ID" value="NZ_QRGP01000001.1"/>
</dbReference>
<feature type="coiled-coil region" evidence="1">
    <location>
        <begin position="241"/>
        <end position="300"/>
    </location>
</feature>
<dbReference type="EMBL" id="QRGP01000001">
    <property type="protein sequence ID" value="RDV06097.1"/>
    <property type="molecule type" value="Genomic_DNA"/>
</dbReference>
<organism evidence="5 6">
    <name type="scientific">Sphingorhabdus pulchriflava</name>
    <dbReference type="NCBI Taxonomy" id="2292257"/>
    <lineage>
        <taxon>Bacteria</taxon>
        <taxon>Pseudomonadati</taxon>
        <taxon>Pseudomonadota</taxon>
        <taxon>Alphaproteobacteria</taxon>
        <taxon>Sphingomonadales</taxon>
        <taxon>Sphingomonadaceae</taxon>
        <taxon>Sphingorhabdus</taxon>
    </lineage>
</organism>
<keyword evidence="3" id="KW-1133">Transmembrane helix</keyword>
<dbReference type="Pfam" id="PF02470">
    <property type="entry name" value="MlaD"/>
    <property type="match status" value="1"/>
</dbReference>
<keyword evidence="1" id="KW-0175">Coiled coil</keyword>
<name>A0A371BF06_9SPHN</name>
<accession>A0A371BF06</accession>
<feature type="domain" description="Mce/MlaD" evidence="4">
    <location>
        <begin position="39"/>
        <end position="113"/>
    </location>
</feature>
<feature type="transmembrane region" description="Helical" evidence="3">
    <location>
        <begin position="7"/>
        <end position="28"/>
    </location>
</feature>
<proteinExistence type="predicted"/>
<dbReference type="PANTHER" id="PTHR36698:SF2">
    <property type="entry name" value="MCE_MLAD DOMAIN-CONTAINING PROTEIN"/>
    <property type="match status" value="1"/>
</dbReference>